<dbReference type="Proteomes" id="UP000032564">
    <property type="component" value="Unassembled WGS sequence"/>
</dbReference>
<dbReference type="EMBL" id="JWIT01000003">
    <property type="protein sequence ID" value="KJF74574.1"/>
    <property type="molecule type" value="Genomic_DNA"/>
</dbReference>
<gene>
    <name evidence="2" type="ORF">RP75_05535</name>
</gene>
<accession>A0ABR5DCA2</accession>
<name>A0ABR5DCA2_9HYPH</name>
<evidence type="ECO:0000313" key="3">
    <source>
        <dbReference type="Proteomes" id="UP000032564"/>
    </source>
</evidence>
<protein>
    <submittedName>
        <fullName evidence="2">GNAT family acetyltransferase</fullName>
    </submittedName>
</protein>
<dbReference type="InterPro" id="IPR016181">
    <property type="entry name" value="Acyl_CoA_acyltransferase"/>
</dbReference>
<dbReference type="SUPFAM" id="SSF55729">
    <property type="entry name" value="Acyl-CoA N-acyltransferases (Nat)"/>
    <property type="match status" value="1"/>
</dbReference>
<dbReference type="PROSITE" id="PS51186">
    <property type="entry name" value="GNAT"/>
    <property type="match status" value="1"/>
</dbReference>
<sequence>MTWAISVLSITSRPYAIKDGPACLAVFDSNVPHFFAVDERSQYAEFLASPVLEHFYLVLQDRDAIVGCGGLQVMAEKKTAFFSWGMIAADYHGKGLGRSLAEVRLNQARGIPEIETITLNTSQHTRGFYEKLGFTSTKVTPDAYAPGLDRWDMICRLR</sequence>
<comment type="caution">
    <text evidence="2">The sequence shown here is derived from an EMBL/GenBank/DDBJ whole genome shotgun (WGS) entry which is preliminary data.</text>
</comment>
<evidence type="ECO:0000313" key="2">
    <source>
        <dbReference type="EMBL" id="KJF74574.1"/>
    </source>
</evidence>
<keyword evidence="3" id="KW-1185">Reference proteome</keyword>
<reference evidence="2 3" key="1">
    <citation type="submission" date="2014-12" db="EMBL/GenBank/DDBJ databases">
        <authorList>
            <person name="Kuzmanovic N."/>
            <person name="Pulawska J."/>
            <person name="Obradovic A."/>
        </authorList>
    </citation>
    <scope>NUCLEOTIDE SEQUENCE [LARGE SCALE GENOMIC DNA]</scope>
    <source>
        <strain evidence="2 3">KFB 330</strain>
    </source>
</reference>
<proteinExistence type="predicted"/>
<dbReference type="Pfam" id="PF13508">
    <property type="entry name" value="Acetyltransf_7"/>
    <property type="match status" value="1"/>
</dbReference>
<feature type="domain" description="N-acetyltransferase" evidence="1">
    <location>
        <begin position="10"/>
        <end position="158"/>
    </location>
</feature>
<dbReference type="Gene3D" id="3.40.630.30">
    <property type="match status" value="1"/>
</dbReference>
<dbReference type="InterPro" id="IPR000182">
    <property type="entry name" value="GNAT_dom"/>
</dbReference>
<dbReference type="CDD" id="cd04301">
    <property type="entry name" value="NAT_SF"/>
    <property type="match status" value="1"/>
</dbReference>
<evidence type="ECO:0000259" key="1">
    <source>
        <dbReference type="PROSITE" id="PS51186"/>
    </source>
</evidence>
<organism evidence="2 3">
    <name type="scientific">Agrobacterium arsenijevicii</name>
    <dbReference type="NCBI Taxonomy" id="1585697"/>
    <lineage>
        <taxon>Bacteria</taxon>
        <taxon>Pseudomonadati</taxon>
        <taxon>Pseudomonadota</taxon>
        <taxon>Alphaproteobacteria</taxon>
        <taxon>Hyphomicrobiales</taxon>
        <taxon>Rhizobiaceae</taxon>
        <taxon>Rhizobium/Agrobacterium group</taxon>
        <taxon>Agrobacterium</taxon>
    </lineage>
</organism>